<proteinExistence type="predicted"/>
<dbReference type="GO" id="GO:0015990">
    <property type="term" value="P:electron transport coupled proton transport"/>
    <property type="evidence" value="ECO:0007669"/>
    <property type="project" value="TreeGrafter"/>
</dbReference>
<feature type="transmembrane region" description="Helical" evidence="5">
    <location>
        <begin position="225"/>
        <end position="242"/>
    </location>
</feature>
<dbReference type="GO" id="GO:0016020">
    <property type="term" value="C:membrane"/>
    <property type="evidence" value="ECO:0007669"/>
    <property type="project" value="UniProtKB-SubCell"/>
</dbReference>
<evidence type="ECO:0000256" key="1">
    <source>
        <dbReference type="ARBA" id="ARBA00004141"/>
    </source>
</evidence>
<dbReference type="EMBL" id="LNTB01000001">
    <property type="protein sequence ID" value="KSW12070.1"/>
    <property type="molecule type" value="Genomic_DNA"/>
</dbReference>
<feature type="transmembrane region" description="Helical" evidence="5">
    <location>
        <begin position="279"/>
        <end position="300"/>
    </location>
</feature>
<feature type="transmembrane region" description="Helical" evidence="5">
    <location>
        <begin position="193"/>
        <end position="213"/>
    </location>
</feature>
<dbReference type="GO" id="GO:0042773">
    <property type="term" value="P:ATP synthesis coupled electron transport"/>
    <property type="evidence" value="ECO:0007669"/>
    <property type="project" value="InterPro"/>
</dbReference>
<feature type="transmembrane region" description="Helical" evidence="5">
    <location>
        <begin position="35"/>
        <end position="57"/>
    </location>
</feature>
<feature type="transmembrane region" description="Helical" evidence="5">
    <location>
        <begin position="480"/>
        <end position="503"/>
    </location>
</feature>
<protein>
    <recommendedName>
        <fullName evidence="10">NADH-quinone oxidoreductase subunit L</fullName>
    </recommendedName>
</protein>
<feature type="domain" description="NADH:quinone oxidoreductase/Mrp antiporter transmembrane" evidence="6">
    <location>
        <begin position="179"/>
        <end position="454"/>
    </location>
</feature>
<evidence type="ECO:0000313" key="8">
    <source>
        <dbReference type="EMBL" id="KSW12070.1"/>
    </source>
</evidence>
<keyword evidence="2 5" id="KW-0812">Transmembrane</keyword>
<feature type="domain" description="NADH-Ubiquinone oxidoreductase (complex I) chain 5 N-terminal" evidence="7">
    <location>
        <begin position="68"/>
        <end position="111"/>
    </location>
</feature>
<gene>
    <name evidence="8" type="ORF">CF15_04645</name>
</gene>
<feature type="transmembrane region" description="Helical" evidence="5">
    <location>
        <begin position="364"/>
        <end position="385"/>
    </location>
</feature>
<evidence type="ECO:0000256" key="2">
    <source>
        <dbReference type="ARBA" id="ARBA00022692"/>
    </source>
</evidence>
<keyword evidence="4 5" id="KW-0472">Membrane</keyword>
<feature type="transmembrane region" description="Helical" evidence="5">
    <location>
        <begin position="77"/>
        <end position="100"/>
    </location>
</feature>
<comment type="subcellular location">
    <subcellularLocation>
        <location evidence="1">Membrane</location>
        <topology evidence="1">Multi-pass membrane protein</topology>
    </subcellularLocation>
</comment>
<feature type="transmembrane region" description="Helical" evidence="5">
    <location>
        <begin position="6"/>
        <end position="28"/>
    </location>
</feature>
<dbReference type="PRINTS" id="PR01434">
    <property type="entry name" value="NADHDHGNASE5"/>
</dbReference>
<dbReference type="PANTHER" id="PTHR42829">
    <property type="entry name" value="NADH-UBIQUINONE OXIDOREDUCTASE CHAIN 5"/>
    <property type="match status" value="1"/>
</dbReference>
<dbReference type="STRING" id="2309.CF15_04645"/>
<dbReference type="InterPro" id="IPR003945">
    <property type="entry name" value="NU5C-like"/>
</dbReference>
<evidence type="ECO:0000256" key="3">
    <source>
        <dbReference type="ARBA" id="ARBA00022989"/>
    </source>
</evidence>
<feature type="transmembrane region" description="Helical" evidence="5">
    <location>
        <begin position="523"/>
        <end position="541"/>
    </location>
</feature>
<dbReference type="InterPro" id="IPR001750">
    <property type="entry name" value="ND/Mrp_TM"/>
</dbReference>
<dbReference type="PRINTS" id="PR01435">
    <property type="entry name" value="NPOXDRDTASE5"/>
</dbReference>
<dbReference type="Pfam" id="PF00662">
    <property type="entry name" value="Proton_antipo_N"/>
    <property type="match status" value="1"/>
</dbReference>
<dbReference type="Pfam" id="PF00361">
    <property type="entry name" value="Proton_antipo_M"/>
    <property type="match status" value="1"/>
</dbReference>
<dbReference type="GO" id="GO:0008137">
    <property type="term" value="F:NADH dehydrogenase (ubiquinone) activity"/>
    <property type="evidence" value="ECO:0007669"/>
    <property type="project" value="InterPro"/>
</dbReference>
<feature type="transmembrane region" description="Helical" evidence="5">
    <location>
        <begin position="435"/>
        <end position="459"/>
    </location>
</feature>
<feature type="transmembrane region" description="Helical" evidence="5">
    <location>
        <begin position="112"/>
        <end position="138"/>
    </location>
</feature>
<accession>A0A0V8RVI4</accession>
<sequence>MASPGLLALAAVASEYLAALAVVLLAVLGSGWRRIAWTGVAGAAAATVFSWLALAAGEGRLSYPWVPGLGVDLALRVDALSGIVGVVVSTLSLLIALYSVDYIGEWGAARYWLFYSFFVASMLLLVYADDLVVMFIGWEGTGLSSWALISFYHDDREEAWVGDPGRSRLGVPMWFTPTHSGLRALSFTRLGDMGMLIGMGLVAASLGSTSMSGMEGHAAWLLSDLNMRGLLAAWLALFYLGALAKSAQFPFHEWLVTAMTGPTSVSALIHAATMVKAGVYFALRFTPAIAAGLALFHGAGAGVYRGLAWLALLTAFSTATMAIVARELKLILAFSTASQLSYMMAAVFAAAAAGSPALGSLGGLAHLISHAVFKAALFLAAGAVIHEVGSRYITDMGGLRRSMPYTFLAFLLAGLSLAALPPFSGWWSKDLAVEAIGLLGGWASLAALATAVLTAFYTVRMIYYVFLAPPRGERHAGEPGWLMLGPYLALGLASLGLGLAWPWLARLLEEAVGLHAFREELGVVAYGTLAAALGASGILLYRARLLPLRGVEERPLLGALHGFLYDRWLVNPLIYRLVVYPGAWLSRALARVEELLDLAVHGGVARAGWRMIGALQEGAELRLDRALHVELPAAAAGLSAAVRRLQSGDVRIYIVYFMAGMVLAAILSTVVIFFIAHAAWPALASLAPGW</sequence>
<dbReference type="InterPro" id="IPR001516">
    <property type="entry name" value="Proton_antipo_N"/>
</dbReference>
<dbReference type="PANTHER" id="PTHR42829:SF2">
    <property type="entry name" value="NADH-UBIQUINONE OXIDOREDUCTASE CHAIN 5"/>
    <property type="match status" value="1"/>
</dbReference>
<feature type="transmembrane region" description="Helical" evidence="5">
    <location>
        <begin position="653"/>
        <end position="680"/>
    </location>
</feature>
<dbReference type="GO" id="GO:0003954">
    <property type="term" value="F:NADH dehydrogenase activity"/>
    <property type="evidence" value="ECO:0007669"/>
    <property type="project" value="TreeGrafter"/>
</dbReference>
<comment type="caution">
    <text evidence="8">The sequence shown here is derived from an EMBL/GenBank/DDBJ whole genome shotgun (WGS) entry which is preliminary data.</text>
</comment>
<dbReference type="AlphaFoldDB" id="A0A0V8RVI4"/>
<evidence type="ECO:0008006" key="10">
    <source>
        <dbReference type="Google" id="ProtNLM"/>
    </source>
</evidence>
<feature type="transmembrane region" description="Helical" evidence="5">
    <location>
        <begin position="405"/>
        <end position="423"/>
    </location>
</feature>
<dbReference type="RefSeq" id="WP_058370750.1">
    <property type="nucleotide sequence ID" value="NZ_LNTB01000001.1"/>
</dbReference>
<evidence type="ECO:0000256" key="4">
    <source>
        <dbReference type="ARBA" id="ARBA00023136"/>
    </source>
</evidence>
<keyword evidence="9" id="KW-1185">Reference proteome</keyword>
<evidence type="ECO:0000256" key="5">
    <source>
        <dbReference type="SAM" id="Phobius"/>
    </source>
</evidence>
<evidence type="ECO:0000313" key="9">
    <source>
        <dbReference type="Proteomes" id="UP000053352"/>
    </source>
</evidence>
<feature type="transmembrane region" description="Helical" evidence="5">
    <location>
        <begin position="340"/>
        <end position="358"/>
    </location>
</feature>
<keyword evidence="3 5" id="KW-1133">Transmembrane helix</keyword>
<dbReference type="Proteomes" id="UP000053352">
    <property type="component" value="Unassembled WGS sequence"/>
</dbReference>
<dbReference type="OrthoDB" id="371891at2157"/>
<evidence type="ECO:0000259" key="7">
    <source>
        <dbReference type="Pfam" id="PF00662"/>
    </source>
</evidence>
<organism evidence="8 9">
    <name type="scientific">Pyrodictium occultum</name>
    <dbReference type="NCBI Taxonomy" id="2309"/>
    <lineage>
        <taxon>Archaea</taxon>
        <taxon>Thermoproteota</taxon>
        <taxon>Thermoprotei</taxon>
        <taxon>Desulfurococcales</taxon>
        <taxon>Pyrodictiaceae</taxon>
        <taxon>Pyrodictium</taxon>
    </lineage>
</organism>
<evidence type="ECO:0000259" key="6">
    <source>
        <dbReference type="Pfam" id="PF00361"/>
    </source>
</evidence>
<feature type="transmembrane region" description="Helical" evidence="5">
    <location>
        <begin position="254"/>
        <end position="272"/>
    </location>
</feature>
<name>A0A0V8RVI4_PYROC</name>
<reference evidence="8 9" key="1">
    <citation type="submission" date="2015-11" db="EMBL/GenBank/DDBJ databases">
        <title>Genome sequence of Pyrodictium occultum PL-19, a marine hyperthermophilic archaeon isolated from Volcano, Italy.</title>
        <authorList>
            <person name="Utturkar S."/>
            <person name="Huber H."/>
            <person name="Leptihn S."/>
            <person name="Brown S."/>
            <person name="Stetter K.O."/>
            <person name="Podar M."/>
        </authorList>
    </citation>
    <scope>NUCLEOTIDE SEQUENCE [LARGE SCALE GENOMIC DNA]</scope>
    <source>
        <strain evidence="8 9">PL-19</strain>
    </source>
</reference>
<feature type="transmembrane region" description="Helical" evidence="5">
    <location>
        <begin position="306"/>
        <end position="328"/>
    </location>
</feature>